<dbReference type="GO" id="GO:0030036">
    <property type="term" value="P:actin cytoskeleton organization"/>
    <property type="evidence" value="ECO:0007669"/>
    <property type="project" value="InterPro"/>
</dbReference>
<dbReference type="Pfam" id="PF00630">
    <property type="entry name" value="Filamin"/>
    <property type="match status" value="4"/>
</dbReference>
<organism evidence="5 6">
    <name type="scientific">Zonotrichia albicollis</name>
    <name type="common">White-throated sparrow</name>
    <name type="synonym">Fringilla albicollis</name>
    <dbReference type="NCBI Taxonomy" id="44394"/>
    <lineage>
        <taxon>Eukaryota</taxon>
        <taxon>Metazoa</taxon>
        <taxon>Chordata</taxon>
        <taxon>Craniata</taxon>
        <taxon>Vertebrata</taxon>
        <taxon>Euteleostomi</taxon>
        <taxon>Archelosauria</taxon>
        <taxon>Archosauria</taxon>
        <taxon>Dinosauria</taxon>
        <taxon>Saurischia</taxon>
        <taxon>Theropoda</taxon>
        <taxon>Coelurosauria</taxon>
        <taxon>Aves</taxon>
        <taxon>Neognathae</taxon>
        <taxon>Neoaves</taxon>
        <taxon>Telluraves</taxon>
        <taxon>Australaves</taxon>
        <taxon>Passeriformes</taxon>
        <taxon>Passerellidae</taxon>
        <taxon>Zonotrichia</taxon>
    </lineage>
</organism>
<dbReference type="InterPro" id="IPR013783">
    <property type="entry name" value="Ig-like_fold"/>
</dbReference>
<dbReference type="PROSITE" id="PS50194">
    <property type="entry name" value="FILAMIN_REPEAT"/>
    <property type="match status" value="6"/>
</dbReference>
<dbReference type="InterPro" id="IPR017868">
    <property type="entry name" value="Filamin/ABP280_repeat-like"/>
</dbReference>
<evidence type="ECO:0008006" key="7">
    <source>
        <dbReference type="Google" id="ProtNLM"/>
    </source>
</evidence>
<feature type="repeat" description="Filamin" evidence="3">
    <location>
        <begin position="573"/>
        <end position="611"/>
    </location>
</feature>
<feature type="repeat" description="Filamin" evidence="3">
    <location>
        <begin position="233"/>
        <end position="279"/>
    </location>
</feature>
<dbReference type="AlphaFoldDB" id="A0A8D2MAA8"/>
<dbReference type="InterPro" id="IPR014756">
    <property type="entry name" value="Ig_E-set"/>
</dbReference>
<comment type="similarity">
    <text evidence="1">Belongs to the filamin family.</text>
</comment>
<evidence type="ECO:0000256" key="2">
    <source>
        <dbReference type="ARBA" id="ARBA00022737"/>
    </source>
</evidence>
<feature type="repeat" description="Filamin" evidence="3">
    <location>
        <begin position="13"/>
        <end position="99"/>
    </location>
</feature>
<evidence type="ECO:0000313" key="6">
    <source>
        <dbReference type="Proteomes" id="UP000694413"/>
    </source>
</evidence>
<dbReference type="FunFam" id="2.60.40.10:FF:000140">
    <property type="entry name" value="FiLamiN (Actin binding protein) homolog"/>
    <property type="match status" value="1"/>
</dbReference>
<feature type="repeat" description="Filamin" evidence="3">
    <location>
        <begin position="418"/>
        <end position="474"/>
    </location>
</feature>
<dbReference type="InterPro" id="IPR044801">
    <property type="entry name" value="Filamin"/>
</dbReference>
<feature type="repeat" description="Filamin" evidence="3">
    <location>
        <begin position="137"/>
        <end position="205"/>
    </location>
</feature>
<dbReference type="GO" id="GO:0051015">
    <property type="term" value="F:actin filament binding"/>
    <property type="evidence" value="ECO:0007669"/>
    <property type="project" value="InterPro"/>
</dbReference>
<dbReference type="InterPro" id="IPR001298">
    <property type="entry name" value="Filamin/ABP280_rpt"/>
</dbReference>
<keyword evidence="6" id="KW-1185">Reference proteome</keyword>
<dbReference type="SUPFAM" id="SSF81296">
    <property type="entry name" value="E set domains"/>
    <property type="match status" value="5"/>
</dbReference>
<dbReference type="PANTHER" id="PTHR38537:SF12">
    <property type="entry name" value="FILAMIN-C"/>
    <property type="match status" value="1"/>
</dbReference>
<feature type="repeat" description="Filamin" evidence="3">
    <location>
        <begin position="540"/>
        <end position="570"/>
    </location>
</feature>
<evidence type="ECO:0000256" key="4">
    <source>
        <dbReference type="SAM" id="MobiDB-lite"/>
    </source>
</evidence>
<protein>
    <recommendedName>
        <fullName evidence="7">FLNC protein</fullName>
    </recommendedName>
</protein>
<reference evidence="5" key="1">
    <citation type="submission" date="2025-08" db="UniProtKB">
        <authorList>
            <consortium name="Ensembl"/>
        </authorList>
    </citation>
    <scope>IDENTIFICATION</scope>
</reference>
<feature type="region of interest" description="Disordered" evidence="4">
    <location>
        <begin position="221"/>
        <end position="254"/>
    </location>
</feature>
<dbReference type="Ensembl" id="ENSZALT00000006781.1">
    <property type="protein sequence ID" value="ENSZALP00000004508.1"/>
    <property type="gene ID" value="ENSZALG00000004210.1"/>
</dbReference>
<name>A0A8D2MAA8_ZONAL</name>
<dbReference type="PANTHER" id="PTHR38537">
    <property type="entry name" value="JITTERBUG, ISOFORM N"/>
    <property type="match status" value="1"/>
</dbReference>
<proteinExistence type="inferred from homology"/>
<sequence>VAVPKSPFRVGVAEGCDPTRVRAHGPGLEGGVVGTANHFTVETRGAGTGGLGLAIEGPSEAKMSCKDNKDGSCAVEYVPFTPGDYDVNITFGGHPIPGAGTRGDRAGGHVLTVISQAQGFTVVTHPRWPCSQAETVITVDAKAAGQGKVTCKVSTPDGAELDVDVVENHDGTFDIFYTAPEPGKYVITIRFGGEHVPNSPFHVMVTQGCGDGEHPFRHQPPLGAPTDKIPPGEVRMPSGKTARPSITDNKDGTVTVHYAPSEKGLHEMDIRYDGNHIPGELLGGTGGHWEVSAESGCNYALAGLLWGRHAPWCGMSLWNVSVGSMVGHPCVGGVPMVSDTHCPLCPQGVPFSSTWMPSTHATRAHSPLSPRMLARVSDGQAGLGGHGDPPVLSGGTGEPCCLLTPLVQCLLTTLVSPGGLSLAVEGPSKAEITCQDNKDGTCTVSYLPTAPGDYSIIVRFDDKHIPGSPFTAKITGETGWGHRAHCGLGEFWGLLAAPRGHGGDLDGGQGLVAVARGWGWYMCGGHVWWWCVTAVSSPGISFTPKEVGEHVVSVRKSGQHVTNSPFKILVGQSEIGDAGRVKVWGQGLLEGHTFEVAEFIVDTRSAGEDMVGDGHGAGVGQDGVMAMTMSRLWPSKDEVVAMVIAVVH</sequence>
<dbReference type="SMART" id="SM00557">
    <property type="entry name" value="IG_FLMN"/>
    <property type="match status" value="4"/>
</dbReference>
<reference evidence="5" key="2">
    <citation type="submission" date="2025-09" db="UniProtKB">
        <authorList>
            <consortium name="Ensembl"/>
        </authorList>
    </citation>
    <scope>IDENTIFICATION</scope>
</reference>
<evidence type="ECO:0000313" key="5">
    <source>
        <dbReference type="Ensembl" id="ENSZALP00000004508.1"/>
    </source>
</evidence>
<accession>A0A8D2MAA8</accession>
<dbReference type="Proteomes" id="UP000694413">
    <property type="component" value="Unassembled WGS sequence"/>
</dbReference>
<keyword evidence="2" id="KW-0677">Repeat</keyword>
<evidence type="ECO:0000256" key="3">
    <source>
        <dbReference type="PROSITE-ProRule" id="PRU00087"/>
    </source>
</evidence>
<dbReference type="Gene3D" id="2.60.40.10">
    <property type="entry name" value="Immunoglobulins"/>
    <property type="match status" value="5"/>
</dbReference>
<evidence type="ECO:0000256" key="1">
    <source>
        <dbReference type="ARBA" id="ARBA00009238"/>
    </source>
</evidence>